<comment type="caution">
    <text evidence="2">The sequence shown here is derived from an EMBL/GenBank/DDBJ whole genome shotgun (WGS) entry which is preliminary data.</text>
</comment>
<reference key="1">
    <citation type="submission" date="2017-08" db="EMBL/GenBank/DDBJ databases">
        <title>A dynamic microbial community with high functional redundancy inhabits the cold, oxic subseafloor aquifer.</title>
        <authorList>
            <person name="Tully B.J."/>
            <person name="Wheat C.G."/>
            <person name="Glazer B.T."/>
            <person name="Huber J.A."/>
        </authorList>
    </citation>
    <scope>NUCLEOTIDE SEQUENCE [LARGE SCALE GENOMIC DNA]</scope>
</reference>
<dbReference type="GO" id="GO:0004803">
    <property type="term" value="F:transposase activity"/>
    <property type="evidence" value="ECO:0007669"/>
    <property type="project" value="InterPro"/>
</dbReference>
<dbReference type="GO" id="GO:0003677">
    <property type="term" value="F:DNA binding"/>
    <property type="evidence" value="ECO:0007669"/>
    <property type="project" value="InterPro"/>
</dbReference>
<proteinExistence type="predicted"/>
<accession>A0A2A4Z135</accession>
<protein>
    <recommendedName>
        <fullName evidence="1">Transposase IS110-like N-terminal domain-containing protein</fullName>
    </recommendedName>
</protein>
<feature type="domain" description="Transposase IS110-like N-terminal" evidence="1">
    <location>
        <begin position="5"/>
        <end position="74"/>
    </location>
</feature>
<dbReference type="PANTHER" id="PTHR33055">
    <property type="entry name" value="TRANSPOSASE FOR INSERTION SEQUENCE ELEMENT IS1111A"/>
    <property type="match status" value="1"/>
</dbReference>
<dbReference type="InterPro" id="IPR002525">
    <property type="entry name" value="Transp_IS110-like_N"/>
</dbReference>
<reference evidence="2" key="2">
    <citation type="journal article" date="2018" name="ISME J.">
        <title>A dynamic microbial community with high functional redundancy inhabits the cold, oxic subseafloor aquifer.</title>
        <authorList>
            <person name="Tully B.J."/>
            <person name="Wheat C.G."/>
            <person name="Glazer B.T."/>
            <person name="Huber J.A."/>
        </authorList>
    </citation>
    <scope>NUCLEOTIDE SEQUENCE</scope>
    <source>
        <strain evidence="2">NORP83</strain>
    </source>
</reference>
<sequence>MSFSLVNPRQTKHFGDAMGKLAKTDKADALMLAKFSSLMKPKYTLNKDQTIEELGDLLSARRALLKDQTAAKNRQAR</sequence>
<dbReference type="GO" id="GO:0006313">
    <property type="term" value="P:DNA transposition"/>
    <property type="evidence" value="ECO:0007669"/>
    <property type="project" value="InterPro"/>
</dbReference>
<dbReference type="InterPro" id="IPR047650">
    <property type="entry name" value="Transpos_IS110"/>
</dbReference>
<dbReference type="EMBL" id="NVUS01000011">
    <property type="protein sequence ID" value="PCJ00601.1"/>
    <property type="molecule type" value="Genomic_DNA"/>
</dbReference>
<name>A0A2A4Z135_9PROT</name>
<evidence type="ECO:0000259" key="1">
    <source>
        <dbReference type="Pfam" id="PF01548"/>
    </source>
</evidence>
<organism evidence="2">
    <name type="scientific">OCS116 cluster bacterium</name>
    <dbReference type="NCBI Taxonomy" id="2030921"/>
    <lineage>
        <taxon>Bacteria</taxon>
        <taxon>Pseudomonadati</taxon>
        <taxon>Pseudomonadota</taxon>
        <taxon>Alphaproteobacteria</taxon>
        <taxon>OCS116 cluster</taxon>
    </lineage>
</organism>
<dbReference type="Pfam" id="PF01548">
    <property type="entry name" value="DEDD_Tnp_IS110"/>
    <property type="match status" value="1"/>
</dbReference>
<evidence type="ECO:0000313" key="2">
    <source>
        <dbReference type="EMBL" id="PCJ00601.1"/>
    </source>
</evidence>
<dbReference type="AlphaFoldDB" id="A0A2A4Z135"/>
<gene>
    <name evidence="2" type="ORF">COB13_09875</name>
</gene>